<dbReference type="STRING" id="1692.BMAGN_1045"/>
<dbReference type="RefSeq" id="WP_022859653.1">
    <property type="nucleotide sequence ID" value="NZ_JGZB01000002.1"/>
</dbReference>
<dbReference type="InterPro" id="IPR007157">
    <property type="entry name" value="PspA_VIPP1"/>
</dbReference>
<reference evidence="3 4" key="1">
    <citation type="submission" date="2014-03" db="EMBL/GenBank/DDBJ databases">
        <title>Genomics of Bifidobacteria.</title>
        <authorList>
            <person name="Ventura M."/>
            <person name="Milani C."/>
            <person name="Lugli G.A."/>
        </authorList>
    </citation>
    <scope>NUCLEOTIDE SEQUENCE [LARGE SCALE GENOMIC DNA]</scope>
    <source>
        <strain evidence="3 4">LMG 11591</strain>
    </source>
</reference>
<dbReference type="Pfam" id="PF04012">
    <property type="entry name" value="PspA_IM30"/>
    <property type="match status" value="1"/>
</dbReference>
<accession>A0A087BE27</accession>
<evidence type="ECO:0000313" key="3">
    <source>
        <dbReference type="EMBL" id="KFI69277.1"/>
    </source>
</evidence>
<dbReference type="Proteomes" id="UP000029052">
    <property type="component" value="Unassembled WGS sequence"/>
</dbReference>
<dbReference type="PANTHER" id="PTHR31088:SF6">
    <property type="entry name" value="PHAGE SHOCK PROTEIN A"/>
    <property type="match status" value="1"/>
</dbReference>
<dbReference type="eggNOG" id="COG1842">
    <property type="taxonomic scope" value="Bacteria"/>
</dbReference>
<evidence type="ECO:0000256" key="2">
    <source>
        <dbReference type="SAM" id="Coils"/>
    </source>
</evidence>
<evidence type="ECO:0000256" key="1">
    <source>
        <dbReference type="ARBA" id="ARBA00043985"/>
    </source>
</evidence>
<organism evidence="3 4">
    <name type="scientific">Bifidobacterium magnum</name>
    <dbReference type="NCBI Taxonomy" id="1692"/>
    <lineage>
        <taxon>Bacteria</taxon>
        <taxon>Bacillati</taxon>
        <taxon>Actinomycetota</taxon>
        <taxon>Actinomycetes</taxon>
        <taxon>Bifidobacteriales</taxon>
        <taxon>Bifidobacteriaceae</taxon>
        <taxon>Bifidobacterium</taxon>
    </lineage>
</organism>
<comment type="caution">
    <text evidence="3">The sequence shown here is derived from an EMBL/GenBank/DDBJ whole genome shotgun (WGS) entry which is preliminary data.</text>
</comment>
<evidence type="ECO:0000313" key="4">
    <source>
        <dbReference type="Proteomes" id="UP000029052"/>
    </source>
</evidence>
<name>A0A087BE27_9BIFI</name>
<gene>
    <name evidence="3" type="ORF">BMAGN_1045</name>
</gene>
<dbReference type="PANTHER" id="PTHR31088">
    <property type="entry name" value="MEMBRANE-ASSOCIATED PROTEIN VIPP1, CHLOROPLASTIC"/>
    <property type="match status" value="1"/>
</dbReference>
<keyword evidence="4" id="KW-1185">Reference proteome</keyword>
<comment type="similarity">
    <text evidence="1">Belongs to the PspA/Vipp/IM30 family.</text>
</comment>
<dbReference type="EMBL" id="JGZB01000002">
    <property type="protein sequence ID" value="KFI69277.1"/>
    <property type="molecule type" value="Genomic_DNA"/>
</dbReference>
<protein>
    <submittedName>
        <fullName evidence="3">Phage shock protein A-like protein</fullName>
    </submittedName>
</protein>
<feature type="coiled-coil region" evidence="2">
    <location>
        <begin position="87"/>
        <end position="149"/>
    </location>
</feature>
<proteinExistence type="inferred from homology"/>
<keyword evidence="2" id="KW-0175">Coiled coil</keyword>
<sequence length="225" mass="24528">MGILQRFSNIMRSNINALLDKAEDPAKMVDQMLLDLRQDLAEVKNETAGVMADARNAKRQLDECDEMISRYDSAARAALKSGNEGDARELLAKKQQYEATRESLAKAYELADANATKMRQLHDKLVGDISGLEARKSAIKAKVAAAKAQEHVNDITSGGDKARSSMEAFDRMEAKADRMLDAAEAKADLNSGVNSTEELADKYLKGATSPSVDDEIAKMKAEMGL</sequence>
<dbReference type="AlphaFoldDB" id="A0A087BE27"/>